<accession>A0AC59ZK95</accession>
<evidence type="ECO:0000313" key="1">
    <source>
        <dbReference type="EMBL" id="CAN0446247.1"/>
    </source>
</evidence>
<reference evidence="1" key="1">
    <citation type="submission" date="2023-05" db="EMBL/GenBank/DDBJ databases">
        <authorList>
            <consortium name="ELIXIR-Norway"/>
        </authorList>
    </citation>
    <scope>NUCLEOTIDE SEQUENCE</scope>
</reference>
<dbReference type="EMBL" id="OX596087">
    <property type="protein sequence ID" value="CAN0446247.1"/>
    <property type="molecule type" value="Genomic_DNA"/>
</dbReference>
<gene>
    <name evidence="1" type="ORF">MRATA1EN22A_LOCUS19388</name>
</gene>
<evidence type="ECO:0000313" key="2">
    <source>
        <dbReference type="Proteomes" id="UP001162501"/>
    </source>
</evidence>
<reference evidence="1" key="2">
    <citation type="submission" date="2025-03" db="EMBL/GenBank/DDBJ databases">
        <authorList>
            <consortium name="ELIXIR-Norway"/>
            <consortium name="Elixir Norway"/>
        </authorList>
    </citation>
    <scope>NUCLEOTIDE SEQUENCE</scope>
</reference>
<protein>
    <submittedName>
        <fullName evidence="1">Uncharacterized protein</fullName>
    </submittedName>
</protein>
<name>A0AC59ZK95_RANTA</name>
<proteinExistence type="predicted"/>
<organism evidence="1 2">
    <name type="scientific">Rangifer tarandus platyrhynchus</name>
    <name type="common">Svalbard reindeer</name>
    <dbReference type="NCBI Taxonomy" id="3082113"/>
    <lineage>
        <taxon>Eukaryota</taxon>
        <taxon>Metazoa</taxon>
        <taxon>Chordata</taxon>
        <taxon>Craniata</taxon>
        <taxon>Vertebrata</taxon>
        <taxon>Euteleostomi</taxon>
        <taxon>Mammalia</taxon>
        <taxon>Eutheria</taxon>
        <taxon>Laurasiatheria</taxon>
        <taxon>Artiodactyla</taxon>
        <taxon>Ruminantia</taxon>
        <taxon>Pecora</taxon>
        <taxon>Cervidae</taxon>
        <taxon>Odocoileinae</taxon>
        <taxon>Rangifer</taxon>
    </lineage>
</organism>
<dbReference type="Proteomes" id="UP001162501">
    <property type="component" value="Chromosome 3"/>
</dbReference>
<sequence length="220" mass="23184">MTSLKRADTPGPPTLAGPREGARGLFNPPSNERVKLPRVTCRSKWKGKKCQLRSHHSGAVGWHLPPPRAPGPAGSPALPSERAHTPPTALPKLFSIPGDSGCQTRSAAAAAAAPDSLRQSCRCDLPPAPCAPARAGLRARLERFGCTVSMETAEEVTVAGPPRVTPSLAGYRRRDCGLPGASARVDSSLRSPPPLHSARGSGRMTLPGPNREGRTWLPVR</sequence>